<name>A0A7S0DKS3_9EUKA</name>
<reference evidence="3" key="1">
    <citation type="submission" date="2021-01" db="EMBL/GenBank/DDBJ databases">
        <authorList>
            <person name="Corre E."/>
            <person name="Pelletier E."/>
            <person name="Niang G."/>
            <person name="Scheremetjew M."/>
            <person name="Finn R."/>
            <person name="Kale V."/>
            <person name="Holt S."/>
            <person name="Cochrane G."/>
            <person name="Meng A."/>
            <person name="Brown T."/>
            <person name="Cohen L."/>
        </authorList>
    </citation>
    <scope>NUCLEOTIDE SEQUENCE</scope>
    <source>
        <strain evidence="3">CCMP2058</strain>
    </source>
</reference>
<dbReference type="Pfam" id="PF08239">
    <property type="entry name" value="SH3_3"/>
    <property type="match status" value="1"/>
</dbReference>
<feature type="compositionally biased region" description="Basic and acidic residues" evidence="1">
    <location>
        <begin position="118"/>
        <end position="132"/>
    </location>
</feature>
<feature type="compositionally biased region" description="Pro residues" evidence="1">
    <location>
        <begin position="87"/>
        <end position="114"/>
    </location>
</feature>
<organism evidence="3">
    <name type="scientific">Amorphochlora amoebiformis</name>
    <dbReference type="NCBI Taxonomy" id="1561963"/>
    <lineage>
        <taxon>Eukaryota</taxon>
        <taxon>Sar</taxon>
        <taxon>Rhizaria</taxon>
        <taxon>Cercozoa</taxon>
        <taxon>Chlorarachniophyceae</taxon>
        <taxon>Amorphochlora</taxon>
    </lineage>
</organism>
<feature type="domain" description="BSD" evidence="2">
    <location>
        <begin position="15"/>
        <end position="64"/>
    </location>
</feature>
<accession>A0A7S0DKS3</accession>
<evidence type="ECO:0000259" key="2">
    <source>
        <dbReference type="PROSITE" id="PS50858"/>
    </source>
</evidence>
<dbReference type="InterPro" id="IPR005607">
    <property type="entry name" value="BSD_dom"/>
</dbReference>
<dbReference type="Gene3D" id="1.10.3970.10">
    <property type="entry name" value="BSD domain"/>
    <property type="match status" value="1"/>
</dbReference>
<dbReference type="PROSITE" id="PS50858">
    <property type="entry name" value="BSD"/>
    <property type="match status" value="1"/>
</dbReference>
<protein>
    <recommendedName>
        <fullName evidence="2">BSD domain-containing protein</fullName>
    </recommendedName>
</protein>
<gene>
    <name evidence="3" type="ORF">LAMO00422_LOCUS14395</name>
</gene>
<evidence type="ECO:0000313" key="3">
    <source>
        <dbReference type="EMBL" id="CAD8455450.1"/>
    </source>
</evidence>
<dbReference type="InterPro" id="IPR003646">
    <property type="entry name" value="SH3-like_bac-type"/>
</dbReference>
<dbReference type="Gene3D" id="2.30.30.40">
    <property type="entry name" value="SH3 Domains"/>
    <property type="match status" value="1"/>
</dbReference>
<dbReference type="Pfam" id="PF03909">
    <property type="entry name" value="BSD"/>
    <property type="match status" value="1"/>
</dbReference>
<dbReference type="SUPFAM" id="SSF140383">
    <property type="entry name" value="BSD domain-like"/>
    <property type="match status" value="1"/>
</dbReference>
<evidence type="ECO:0000256" key="1">
    <source>
        <dbReference type="SAM" id="MobiDB-lite"/>
    </source>
</evidence>
<dbReference type="InterPro" id="IPR035925">
    <property type="entry name" value="BSD_dom_sf"/>
</dbReference>
<dbReference type="EMBL" id="HBEM01021012">
    <property type="protein sequence ID" value="CAD8455450.1"/>
    <property type="molecule type" value="Transcribed_RNA"/>
</dbReference>
<dbReference type="SMART" id="SM00751">
    <property type="entry name" value="BSD"/>
    <property type="match status" value="1"/>
</dbReference>
<proteinExistence type="predicted"/>
<sequence>MAQHPHWKGFFTLEDMTAEDLEAISNACLDHDDNLLTLYENLVPGKISHTTFWTSYLSHIEYYLSRDSENQNSNNKSAPDPLHSSDPHPPASSPPSDPNPTLIPAPMVRPPPSPANEEETKEKEGEGKEHGPPSETLSRGVEATAAAISHNGGYGTPGLNARVANLISKRLEENPRVLPEKKKTKSSATVGLRAYFKESKAPLSAFVAVWRAGVIVREGPSIEAQSIGSIPYGEAVTVTDTNGRWVQHELGWSCTTLGKHKLLEEIPRALTPYGPGFLCHIDSRNMCKLLLASFGARAYVSAKYVQVPGVKSLRSIKNIALDASRLVHLAKADQMTEAMTKEEDEKVDAYTGMIVGLLQTFGVLDDDYDEIEGDIGPSDHTMTF</sequence>
<feature type="region of interest" description="Disordered" evidence="1">
    <location>
        <begin position="68"/>
        <end position="138"/>
    </location>
</feature>
<dbReference type="AlphaFoldDB" id="A0A7S0DKS3"/>
<dbReference type="SMART" id="SM00287">
    <property type="entry name" value="SH3b"/>
    <property type="match status" value="1"/>
</dbReference>